<dbReference type="Proteomes" id="UP000054477">
    <property type="component" value="Unassembled WGS sequence"/>
</dbReference>
<feature type="transmembrane region" description="Helical" evidence="2">
    <location>
        <begin position="220"/>
        <end position="239"/>
    </location>
</feature>
<reference evidence="3 4" key="1">
    <citation type="submission" date="2014-04" db="EMBL/GenBank/DDBJ databases">
        <authorList>
            <consortium name="DOE Joint Genome Institute"/>
            <person name="Kuo A."/>
            <person name="Kohler A."/>
            <person name="Nagy L.G."/>
            <person name="Floudas D."/>
            <person name="Copeland A."/>
            <person name="Barry K.W."/>
            <person name="Cichocki N."/>
            <person name="Veneault-Fourrey C."/>
            <person name="LaButti K."/>
            <person name="Lindquist E.A."/>
            <person name="Lipzen A."/>
            <person name="Lundell T."/>
            <person name="Morin E."/>
            <person name="Murat C."/>
            <person name="Sun H."/>
            <person name="Tunlid A."/>
            <person name="Henrissat B."/>
            <person name="Grigoriev I.V."/>
            <person name="Hibbett D.S."/>
            <person name="Martin F."/>
            <person name="Nordberg H.P."/>
            <person name="Cantor M.N."/>
            <person name="Hua S.X."/>
        </authorList>
    </citation>
    <scope>NUCLEOTIDE SEQUENCE [LARGE SCALE GENOMIC DNA]</scope>
    <source>
        <strain evidence="3 4">LaAM-08-1</strain>
    </source>
</reference>
<proteinExistence type="predicted"/>
<evidence type="ECO:0000313" key="3">
    <source>
        <dbReference type="EMBL" id="KIJ91235.1"/>
    </source>
</evidence>
<dbReference type="EMBL" id="KN839034">
    <property type="protein sequence ID" value="KIJ91235.1"/>
    <property type="molecule type" value="Genomic_DNA"/>
</dbReference>
<keyword evidence="2" id="KW-0472">Membrane</keyword>
<accession>A0A0C9WMM1</accession>
<dbReference type="AlphaFoldDB" id="A0A0C9WMM1"/>
<dbReference type="OrthoDB" id="3026155at2759"/>
<gene>
    <name evidence="3" type="ORF">K443DRAFT_14562</name>
</gene>
<evidence type="ECO:0000256" key="1">
    <source>
        <dbReference type="SAM" id="Coils"/>
    </source>
</evidence>
<keyword evidence="4" id="KW-1185">Reference proteome</keyword>
<keyword evidence="2" id="KW-1133">Transmembrane helix</keyword>
<dbReference type="HOGENOM" id="CLU_054223_0_0_1"/>
<organism evidence="3 4">
    <name type="scientific">Laccaria amethystina LaAM-08-1</name>
    <dbReference type="NCBI Taxonomy" id="1095629"/>
    <lineage>
        <taxon>Eukaryota</taxon>
        <taxon>Fungi</taxon>
        <taxon>Dikarya</taxon>
        <taxon>Basidiomycota</taxon>
        <taxon>Agaricomycotina</taxon>
        <taxon>Agaricomycetes</taxon>
        <taxon>Agaricomycetidae</taxon>
        <taxon>Agaricales</taxon>
        <taxon>Agaricineae</taxon>
        <taxon>Hydnangiaceae</taxon>
        <taxon>Laccaria</taxon>
    </lineage>
</organism>
<reference evidence="4" key="2">
    <citation type="submission" date="2015-01" db="EMBL/GenBank/DDBJ databases">
        <title>Evolutionary Origins and Diversification of the Mycorrhizal Mutualists.</title>
        <authorList>
            <consortium name="DOE Joint Genome Institute"/>
            <consortium name="Mycorrhizal Genomics Consortium"/>
            <person name="Kohler A."/>
            <person name="Kuo A."/>
            <person name="Nagy L.G."/>
            <person name="Floudas D."/>
            <person name="Copeland A."/>
            <person name="Barry K.W."/>
            <person name="Cichocki N."/>
            <person name="Veneault-Fourrey C."/>
            <person name="LaButti K."/>
            <person name="Lindquist E.A."/>
            <person name="Lipzen A."/>
            <person name="Lundell T."/>
            <person name="Morin E."/>
            <person name="Murat C."/>
            <person name="Riley R."/>
            <person name="Ohm R."/>
            <person name="Sun H."/>
            <person name="Tunlid A."/>
            <person name="Henrissat B."/>
            <person name="Grigoriev I.V."/>
            <person name="Hibbett D.S."/>
            <person name="Martin F."/>
        </authorList>
    </citation>
    <scope>NUCLEOTIDE SEQUENCE [LARGE SCALE GENOMIC DNA]</scope>
    <source>
        <strain evidence="4">LaAM-08-1</strain>
    </source>
</reference>
<dbReference type="Gene3D" id="1.20.1170.10">
    <property type="match status" value="1"/>
</dbReference>
<evidence type="ECO:0000313" key="4">
    <source>
        <dbReference type="Proteomes" id="UP000054477"/>
    </source>
</evidence>
<keyword evidence="1" id="KW-0175">Coiled coil</keyword>
<feature type="transmembrane region" description="Helical" evidence="2">
    <location>
        <begin position="245"/>
        <end position="267"/>
    </location>
</feature>
<protein>
    <submittedName>
        <fullName evidence="3">Uncharacterized protein</fullName>
    </submittedName>
</protein>
<name>A0A0C9WMM1_9AGAR</name>
<evidence type="ECO:0000256" key="2">
    <source>
        <dbReference type="SAM" id="Phobius"/>
    </source>
</evidence>
<sequence length="377" mass="41777">MSISLAQQLPEYARYADAPPCYDPEKALKDFNALTPEQKGKLEIAVARVASSNEADQEFKKASASAATAVQTIDTLFVTLTAKLTSLSDTQNFLDEFKTIQQIFRGIVKDSHTLAITIAQYADSFDGIIVQFCADESVTVDERIAKIKIFIGKSESIKTDAGNMQKQFDGLKDRFSKFVGSFSDWSKLREEADQEEIKNLYDEIKKLDEKIKDIDTAMKVLAAALAATLPITGILAICFPPAAPFIMGAGCILAGLELTSLVGLAIAKNILLNEKLVKEHRIKDLQDEIIKIKATRTQLEKDGQVALMTSVIQNVWTKVLNDANYIQKWLEEGADNAKYPKYMKASLEEGVKVYNQMGKYLRGYADGVTKTVETFKV</sequence>
<feature type="coiled-coil region" evidence="1">
    <location>
        <begin position="190"/>
        <end position="217"/>
    </location>
</feature>
<keyword evidence="2" id="KW-0812">Transmembrane</keyword>